<feature type="transmembrane region" description="Helical" evidence="1">
    <location>
        <begin position="52"/>
        <end position="69"/>
    </location>
</feature>
<reference evidence="3" key="1">
    <citation type="submission" date="2022-01" db="EMBL/GenBank/DDBJ databases">
        <title>Genome-Based Taxonomic Classification of the Phylum Actinobacteria.</title>
        <authorList>
            <person name="Gao Y."/>
        </authorList>
    </citation>
    <scope>NUCLEOTIDE SEQUENCE</scope>
    <source>
        <strain evidence="3">KLBMP 8922</strain>
    </source>
</reference>
<accession>A0AA41Q1Q4</accession>
<feature type="domain" description="YdbS-like PH" evidence="2">
    <location>
        <begin position="74"/>
        <end position="151"/>
    </location>
</feature>
<dbReference type="Pfam" id="PF03703">
    <property type="entry name" value="bPH_2"/>
    <property type="match status" value="1"/>
</dbReference>
<keyword evidence="1" id="KW-1133">Transmembrane helix</keyword>
<evidence type="ECO:0000256" key="1">
    <source>
        <dbReference type="SAM" id="Phobius"/>
    </source>
</evidence>
<evidence type="ECO:0000259" key="2">
    <source>
        <dbReference type="Pfam" id="PF03703"/>
    </source>
</evidence>
<keyword evidence="4" id="KW-1185">Reference proteome</keyword>
<feature type="transmembrane region" description="Helical" evidence="1">
    <location>
        <begin position="25"/>
        <end position="46"/>
    </location>
</feature>
<organism evidence="3 4">
    <name type="scientific">Yinghuangia soli</name>
    <dbReference type="NCBI Taxonomy" id="2908204"/>
    <lineage>
        <taxon>Bacteria</taxon>
        <taxon>Bacillati</taxon>
        <taxon>Actinomycetota</taxon>
        <taxon>Actinomycetes</taxon>
        <taxon>Kitasatosporales</taxon>
        <taxon>Streptomycetaceae</taxon>
        <taxon>Yinghuangia</taxon>
    </lineage>
</organism>
<sequence length="162" mass="17757">MDHALAPPEQPWHPVSEQLFRVRRFLLVAVLVPLAVAGGVLAWIFVAPWLGALIAAGLLVATGWGVVALRRNQRSWRYAERADDLLIAHGVQFRRLVVVPYGRMQFVDVTAGPVERRFGIATITLHTASAATDAVIRGLPPEEAARLRDRLAERGEARSAGL</sequence>
<keyword evidence="1" id="KW-0812">Transmembrane</keyword>
<dbReference type="Proteomes" id="UP001165378">
    <property type="component" value="Unassembled WGS sequence"/>
</dbReference>
<dbReference type="InterPro" id="IPR005182">
    <property type="entry name" value="YdbS-like_PH"/>
</dbReference>
<dbReference type="RefSeq" id="WP_235053557.1">
    <property type="nucleotide sequence ID" value="NZ_JAKFHA010000010.1"/>
</dbReference>
<dbReference type="AlphaFoldDB" id="A0AA41Q1Q4"/>
<dbReference type="PANTHER" id="PTHR34473:SF3">
    <property type="entry name" value="TRANSMEMBRANE PROTEIN-RELATED"/>
    <property type="match status" value="1"/>
</dbReference>
<dbReference type="PANTHER" id="PTHR34473">
    <property type="entry name" value="UPF0699 TRANSMEMBRANE PROTEIN YDBS"/>
    <property type="match status" value="1"/>
</dbReference>
<keyword evidence="1" id="KW-0472">Membrane</keyword>
<name>A0AA41Q1Q4_9ACTN</name>
<evidence type="ECO:0000313" key="4">
    <source>
        <dbReference type="Proteomes" id="UP001165378"/>
    </source>
</evidence>
<dbReference type="EMBL" id="JAKFHA010000010">
    <property type="protein sequence ID" value="MCF2529325.1"/>
    <property type="molecule type" value="Genomic_DNA"/>
</dbReference>
<gene>
    <name evidence="3" type="ORF">LZ495_19190</name>
</gene>
<proteinExistence type="predicted"/>
<protein>
    <submittedName>
        <fullName evidence="3">PH domain-containing protein</fullName>
    </submittedName>
</protein>
<evidence type="ECO:0000313" key="3">
    <source>
        <dbReference type="EMBL" id="MCF2529325.1"/>
    </source>
</evidence>
<comment type="caution">
    <text evidence="3">The sequence shown here is derived from an EMBL/GenBank/DDBJ whole genome shotgun (WGS) entry which is preliminary data.</text>
</comment>